<dbReference type="SMART" id="SM00344">
    <property type="entry name" value="HTH_ASNC"/>
    <property type="match status" value="1"/>
</dbReference>
<dbReference type="Pfam" id="PF01037">
    <property type="entry name" value="AsnC_trans_reg"/>
    <property type="match status" value="1"/>
</dbReference>
<dbReference type="InterPro" id="IPR019888">
    <property type="entry name" value="Tscrpt_reg_AsnC-like"/>
</dbReference>
<comment type="caution">
    <text evidence="5">The sequence shown here is derived from an EMBL/GenBank/DDBJ whole genome shotgun (WGS) entry which is preliminary data.</text>
</comment>
<dbReference type="SUPFAM" id="SSF46785">
    <property type="entry name" value="Winged helix' DNA-binding domain"/>
    <property type="match status" value="1"/>
</dbReference>
<dbReference type="Gene3D" id="3.30.70.920">
    <property type="match status" value="1"/>
</dbReference>
<protein>
    <submittedName>
        <fullName evidence="5">Lrp/AsnC family transcriptional regulator</fullName>
    </submittedName>
</protein>
<dbReference type="PANTHER" id="PTHR30154">
    <property type="entry name" value="LEUCINE-RESPONSIVE REGULATORY PROTEIN"/>
    <property type="match status" value="1"/>
</dbReference>
<keyword evidence="3" id="KW-0804">Transcription</keyword>
<dbReference type="Gene3D" id="1.10.10.10">
    <property type="entry name" value="Winged helix-like DNA-binding domain superfamily/Winged helix DNA-binding domain"/>
    <property type="match status" value="1"/>
</dbReference>
<proteinExistence type="predicted"/>
<dbReference type="SUPFAM" id="SSF54909">
    <property type="entry name" value="Dimeric alpha+beta barrel"/>
    <property type="match status" value="1"/>
</dbReference>
<dbReference type="Pfam" id="PF13412">
    <property type="entry name" value="HTH_24"/>
    <property type="match status" value="1"/>
</dbReference>
<evidence type="ECO:0000259" key="4">
    <source>
        <dbReference type="PROSITE" id="PS50956"/>
    </source>
</evidence>
<dbReference type="EMBL" id="JARJLM010000071">
    <property type="protein sequence ID" value="MDF3832140.1"/>
    <property type="molecule type" value="Genomic_DNA"/>
</dbReference>
<dbReference type="PANTHER" id="PTHR30154:SF53">
    <property type="entry name" value="HTH-TYPE TRANSCRIPTIONAL REGULATOR LRPC"/>
    <property type="match status" value="1"/>
</dbReference>
<evidence type="ECO:0000256" key="1">
    <source>
        <dbReference type="ARBA" id="ARBA00023015"/>
    </source>
</evidence>
<dbReference type="InterPro" id="IPR019887">
    <property type="entry name" value="Tscrpt_reg_AsnC/Lrp_C"/>
</dbReference>
<name>A0ABT6AHR5_9BURK</name>
<dbReference type="InterPro" id="IPR011008">
    <property type="entry name" value="Dimeric_a/b-barrel"/>
</dbReference>
<keyword evidence="1" id="KW-0805">Transcription regulation</keyword>
<dbReference type="PROSITE" id="PS50956">
    <property type="entry name" value="HTH_ASNC_2"/>
    <property type="match status" value="1"/>
</dbReference>
<evidence type="ECO:0000256" key="3">
    <source>
        <dbReference type="ARBA" id="ARBA00023163"/>
    </source>
</evidence>
<dbReference type="Proteomes" id="UP001216674">
    <property type="component" value="Unassembled WGS sequence"/>
</dbReference>
<dbReference type="InterPro" id="IPR036390">
    <property type="entry name" value="WH_DNA-bd_sf"/>
</dbReference>
<feature type="domain" description="HTH asnC-type" evidence="4">
    <location>
        <begin position="4"/>
        <end position="65"/>
    </location>
</feature>
<dbReference type="PRINTS" id="PR00033">
    <property type="entry name" value="HTHASNC"/>
</dbReference>
<dbReference type="RefSeq" id="WP_276263830.1">
    <property type="nucleotide sequence ID" value="NZ_JARJLM010000071.1"/>
</dbReference>
<reference evidence="5 6" key="1">
    <citation type="submission" date="2023-03" db="EMBL/GenBank/DDBJ databases">
        <title>Draft assemblies of triclosan tolerant bacteria isolated from returned activated sludge.</title>
        <authorList>
            <person name="Van Hamelsveld S."/>
        </authorList>
    </citation>
    <scope>NUCLEOTIDE SEQUENCE [LARGE SCALE GENOMIC DNA]</scope>
    <source>
        <strain evidence="5 6">GW210010_S58</strain>
    </source>
</reference>
<evidence type="ECO:0000256" key="2">
    <source>
        <dbReference type="ARBA" id="ARBA00023125"/>
    </source>
</evidence>
<organism evidence="5 6">
    <name type="scientific">Cupriavidus basilensis</name>
    <dbReference type="NCBI Taxonomy" id="68895"/>
    <lineage>
        <taxon>Bacteria</taxon>
        <taxon>Pseudomonadati</taxon>
        <taxon>Pseudomonadota</taxon>
        <taxon>Betaproteobacteria</taxon>
        <taxon>Burkholderiales</taxon>
        <taxon>Burkholderiaceae</taxon>
        <taxon>Cupriavidus</taxon>
    </lineage>
</organism>
<sequence length="156" mass="17210">MLELDDKAWRLIQAIQADGRQPLKVLAEATGLSIPATLERLRRLEEAGVVRGFHADIDPKAVGYGVRAIVGINAPQPGKQALLDKLRSSPRVLECHHVSGNDSYMLSVVATDLEDLERFLSEINGFGETRTSIVFSTPIERRGLARPVEREQRQAG</sequence>
<dbReference type="InterPro" id="IPR036388">
    <property type="entry name" value="WH-like_DNA-bd_sf"/>
</dbReference>
<evidence type="ECO:0000313" key="5">
    <source>
        <dbReference type="EMBL" id="MDF3832140.1"/>
    </source>
</evidence>
<gene>
    <name evidence="5" type="ORF">P3W85_04115</name>
</gene>
<accession>A0ABT6AHR5</accession>
<dbReference type="InterPro" id="IPR000485">
    <property type="entry name" value="AsnC-type_HTH_dom"/>
</dbReference>
<keyword evidence="2" id="KW-0238">DNA-binding</keyword>
<keyword evidence="6" id="KW-1185">Reference proteome</keyword>
<evidence type="ECO:0000313" key="6">
    <source>
        <dbReference type="Proteomes" id="UP001216674"/>
    </source>
</evidence>